<evidence type="ECO:0000256" key="4">
    <source>
        <dbReference type="PROSITE-ProRule" id="PRU00182"/>
    </source>
</evidence>
<dbReference type="InterPro" id="IPR006225">
    <property type="entry name" value="PsdUridine_synth_RluC/D"/>
</dbReference>
<comment type="caution">
    <text evidence="7">The sequence shown here is derived from an EMBL/GenBank/DDBJ whole genome shotgun (WGS) entry which is preliminary data.</text>
</comment>
<dbReference type="PANTHER" id="PTHR21600">
    <property type="entry name" value="MITOCHONDRIAL RNA PSEUDOURIDINE SYNTHASE"/>
    <property type="match status" value="1"/>
</dbReference>
<dbReference type="CDD" id="cd02869">
    <property type="entry name" value="PseudoU_synth_RluA_like"/>
    <property type="match status" value="1"/>
</dbReference>
<keyword evidence="2 5" id="KW-0413">Isomerase</keyword>
<dbReference type="GO" id="GO:0003723">
    <property type="term" value="F:RNA binding"/>
    <property type="evidence" value="ECO:0007669"/>
    <property type="project" value="UniProtKB-KW"/>
</dbReference>
<comment type="similarity">
    <text evidence="1 5">Belongs to the pseudouridine synthase RluA family.</text>
</comment>
<reference evidence="7 8" key="1">
    <citation type="submission" date="2007-06" db="EMBL/GenBank/DDBJ databases">
        <authorList>
            <person name="Shimkets L."/>
            <person name="Ferriera S."/>
            <person name="Johnson J."/>
            <person name="Kravitz S."/>
            <person name="Beeson K."/>
            <person name="Sutton G."/>
            <person name="Rogers Y.-H."/>
            <person name="Friedman R."/>
            <person name="Frazier M."/>
            <person name="Venter J.C."/>
        </authorList>
    </citation>
    <scope>NUCLEOTIDE SEQUENCE [LARGE SCALE GENOMIC DNA]</scope>
    <source>
        <strain evidence="7 8">SIR-1</strain>
    </source>
</reference>
<dbReference type="PANTHER" id="PTHR21600:SF87">
    <property type="entry name" value="RNA PSEUDOURIDYLATE SYNTHASE DOMAIN-CONTAINING PROTEIN 1"/>
    <property type="match status" value="1"/>
</dbReference>
<keyword evidence="8" id="KW-1185">Reference proteome</keyword>
<dbReference type="InterPro" id="IPR020103">
    <property type="entry name" value="PsdUridine_synth_cat_dom_sf"/>
</dbReference>
<protein>
    <recommendedName>
        <fullName evidence="5">Pseudouridine synthase</fullName>
        <ecNumber evidence="5">5.4.99.-</ecNumber>
    </recommendedName>
</protein>
<keyword evidence="4" id="KW-0694">RNA-binding</keyword>
<dbReference type="AlphaFoldDB" id="A6GHA7"/>
<evidence type="ECO:0000313" key="7">
    <source>
        <dbReference type="EMBL" id="EDM74722.1"/>
    </source>
</evidence>
<name>A6GHA7_9BACT</name>
<dbReference type="OrthoDB" id="128480at2"/>
<dbReference type="SUPFAM" id="SSF55120">
    <property type="entry name" value="Pseudouridine synthase"/>
    <property type="match status" value="1"/>
</dbReference>
<comment type="function">
    <text evidence="5">Responsible for synthesis of pseudouridine from uracil.</text>
</comment>
<dbReference type="GO" id="GO:0009982">
    <property type="term" value="F:pseudouridine synthase activity"/>
    <property type="evidence" value="ECO:0007669"/>
    <property type="project" value="InterPro"/>
</dbReference>
<dbReference type="EMBL" id="ABCS01000117">
    <property type="protein sequence ID" value="EDM74722.1"/>
    <property type="molecule type" value="Genomic_DNA"/>
</dbReference>
<dbReference type="Gene3D" id="3.10.290.10">
    <property type="entry name" value="RNA-binding S4 domain"/>
    <property type="match status" value="1"/>
</dbReference>
<dbReference type="PROSITE" id="PS50889">
    <property type="entry name" value="S4"/>
    <property type="match status" value="1"/>
</dbReference>
<dbReference type="InterPro" id="IPR006145">
    <property type="entry name" value="PsdUridine_synth_RsuA/RluA"/>
</dbReference>
<dbReference type="RefSeq" id="WP_006976094.1">
    <property type="nucleotide sequence ID" value="NZ_ABCS01000117.1"/>
</dbReference>
<dbReference type="NCBIfam" id="TIGR00005">
    <property type="entry name" value="rluA_subfam"/>
    <property type="match status" value="1"/>
</dbReference>
<dbReference type="STRING" id="391625.PPSIR1_35402"/>
<dbReference type="PROSITE" id="PS01129">
    <property type="entry name" value="PSI_RLU"/>
    <property type="match status" value="1"/>
</dbReference>
<dbReference type="InterPro" id="IPR036986">
    <property type="entry name" value="S4_RNA-bd_sf"/>
</dbReference>
<dbReference type="GO" id="GO:0140098">
    <property type="term" value="F:catalytic activity, acting on RNA"/>
    <property type="evidence" value="ECO:0007669"/>
    <property type="project" value="UniProtKB-ARBA"/>
</dbReference>
<dbReference type="InterPro" id="IPR050188">
    <property type="entry name" value="RluA_PseudoU_synthase"/>
</dbReference>
<feature type="domain" description="Pseudouridine synthase RsuA/RluA-like" evidence="6">
    <location>
        <begin position="96"/>
        <end position="254"/>
    </location>
</feature>
<dbReference type="Pfam" id="PF00849">
    <property type="entry name" value="PseudoU_synth_2"/>
    <property type="match status" value="1"/>
</dbReference>
<evidence type="ECO:0000256" key="3">
    <source>
        <dbReference type="PIRSR" id="PIRSR606225-1"/>
    </source>
</evidence>
<evidence type="ECO:0000256" key="1">
    <source>
        <dbReference type="ARBA" id="ARBA00010876"/>
    </source>
</evidence>
<comment type="catalytic activity">
    <reaction evidence="5">
        <text>a uridine in RNA = a pseudouridine in RNA</text>
        <dbReference type="Rhea" id="RHEA:48348"/>
        <dbReference type="Rhea" id="RHEA-COMP:12068"/>
        <dbReference type="Rhea" id="RHEA-COMP:12069"/>
        <dbReference type="ChEBI" id="CHEBI:65314"/>
        <dbReference type="ChEBI" id="CHEBI:65315"/>
    </reaction>
</comment>
<sequence length="324" mass="34899">MSVTLVLGEDAIGQRLDKALVDAFARSEAHESLSRSQLARAFAAGEVRIAGRKVKASFRLEAAGVCVELRVPAPAPLAHARPEAIPLTVVHEDASLLVLDKPAGMVVHAGPGHDSGTLVNAVLHHLQVHADALPVLPGNGPERPGVVHRLDKDTSGLIVFARGLRAQTVLAEQFRDHSIDRAYLGVVLGRPSFERRRLETTHGRDPADRRRFAPDQGTRRAVTTMEVLRPLGAHAALARFTLETGRTHQIRMHARMVGHPIFADPLYGRRPKHPALRRLADGLGRHALHAALLGFAHPDGSGRLVLEAPLPPELAALVAALEAI</sequence>
<feature type="active site" evidence="3">
    <location>
        <position position="151"/>
    </location>
</feature>
<evidence type="ECO:0000313" key="8">
    <source>
        <dbReference type="Proteomes" id="UP000005801"/>
    </source>
</evidence>
<dbReference type="Gene3D" id="3.30.2350.10">
    <property type="entry name" value="Pseudouridine synthase"/>
    <property type="match status" value="1"/>
</dbReference>
<gene>
    <name evidence="7" type="ORF">PPSIR1_35402</name>
</gene>
<proteinExistence type="inferred from homology"/>
<dbReference type="InterPro" id="IPR006224">
    <property type="entry name" value="PsdUridine_synth_RluA-like_CS"/>
</dbReference>
<organism evidence="7 8">
    <name type="scientific">Plesiocystis pacifica SIR-1</name>
    <dbReference type="NCBI Taxonomy" id="391625"/>
    <lineage>
        <taxon>Bacteria</taxon>
        <taxon>Pseudomonadati</taxon>
        <taxon>Myxococcota</taxon>
        <taxon>Polyangia</taxon>
        <taxon>Nannocystales</taxon>
        <taxon>Nannocystaceae</taxon>
        <taxon>Plesiocystis</taxon>
    </lineage>
</organism>
<dbReference type="GO" id="GO:0000455">
    <property type="term" value="P:enzyme-directed rRNA pseudouridine synthesis"/>
    <property type="evidence" value="ECO:0007669"/>
    <property type="project" value="TreeGrafter"/>
</dbReference>
<evidence type="ECO:0000256" key="5">
    <source>
        <dbReference type="RuleBase" id="RU362028"/>
    </source>
</evidence>
<evidence type="ECO:0000256" key="2">
    <source>
        <dbReference type="ARBA" id="ARBA00023235"/>
    </source>
</evidence>
<dbReference type="EC" id="5.4.99.-" evidence="5"/>
<accession>A6GHA7</accession>
<dbReference type="eggNOG" id="COG0564">
    <property type="taxonomic scope" value="Bacteria"/>
</dbReference>
<dbReference type="Proteomes" id="UP000005801">
    <property type="component" value="Unassembled WGS sequence"/>
</dbReference>
<evidence type="ECO:0000259" key="6">
    <source>
        <dbReference type="Pfam" id="PF00849"/>
    </source>
</evidence>